<reference evidence="12" key="2">
    <citation type="submission" date="2015-01" db="EMBL/GenBank/DDBJ databases">
        <title>Evolutionary Origins and Diversification of the Mycorrhizal Mutualists.</title>
        <authorList>
            <consortium name="DOE Joint Genome Institute"/>
            <consortium name="Mycorrhizal Genomics Consortium"/>
            <person name="Kohler A."/>
            <person name="Kuo A."/>
            <person name="Nagy L.G."/>
            <person name="Floudas D."/>
            <person name="Copeland A."/>
            <person name="Barry K.W."/>
            <person name="Cichocki N."/>
            <person name="Veneault-Fourrey C."/>
            <person name="LaButti K."/>
            <person name="Lindquist E.A."/>
            <person name="Lipzen A."/>
            <person name="Lundell T."/>
            <person name="Morin E."/>
            <person name="Murat C."/>
            <person name="Riley R."/>
            <person name="Ohm R."/>
            <person name="Sun H."/>
            <person name="Tunlid A."/>
            <person name="Henrissat B."/>
            <person name="Grigoriev I.V."/>
            <person name="Hibbett D.S."/>
            <person name="Martin F."/>
        </authorList>
    </citation>
    <scope>NUCLEOTIDE SEQUENCE [LARGE SCALE GENOMIC DNA]</scope>
    <source>
        <strain evidence="12">Ve08.2h10</strain>
    </source>
</reference>
<dbReference type="GO" id="GO:0005737">
    <property type="term" value="C:cytoplasm"/>
    <property type="evidence" value="ECO:0007669"/>
    <property type="project" value="UniProtKB-SubCell"/>
</dbReference>
<dbReference type="HOGENOM" id="CLU_028825_2_1_1"/>
<dbReference type="EMBL" id="KN825284">
    <property type="protein sequence ID" value="KIK92397.1"/>
    <property type="molecule type" value="Genomic_DNA"/>
</dbReference>
<evidence type="ECO:0000256" key="8">
    <source>
        <dbReference type="SAM" id="MobiDB-lite"/>
    </source>
</evidence>
<evidence type="ECO:0000256" key="6">
    <source>
        <dbReference type="ARBA" id="ARBA00022790"/>
    </source>
</evidence>
<name>A0A0D0D6G5_9AGAM</name>
<dbReference type="STRING" id="930991.A0A0D0D6G5"/>
<protein>
    <recommendedName>
        <fullName evidence="4">COP9 signalosome complex subunit 3</fullName>
    </recommendedName>
</protein>
<reference evidence="11 12" key="1">
    <citation type="submission" date="2014-04" db="EMBL/GenBank/DDBJ databases">
        <authorList>
            <consortium name="DOE Joint Genome Institute"/>
            <person name="Kuo A."/>
            <person name="Kohler A."/>
            <person name="Jargeat P."/>
            <person name="Nagy L.G."/>
            <person name="Floudas D."/>
            <person name="Copeland A."/>
            <person name="Barry K.W."/>
            <person name="Cichocki N."/>
            <person name="Veneault-Fourrey C."/>
            <person name="LaButti K."/>
            <person name="Lindquist E.A."/>
            <person name="Lipzen A."/>
            <person name="Lundell T."/>
            <person name="Morin E."/>
            <person name="Murat C."/>
            <person name="Sun H."/>
            <person name="Tunlid A."/>
            <person name="Henrissat B."/>
            <person name="Grigoriev I.V."/>
            <person name="Hibbett D.S."/>
            <person name="Martin F."/>
            <person name="Nordberg H.P."/>
            <person name="Cantor M.N."/>
            <person name="Hua S.X."/>
        </authorList>
    </citation>
    <scope>NUCLEOTIDE SEQUENCE [LARGE SCALE GENOMIC DNA]</scope>
    <source>
        <strain evidence="11 12">Ve08.2h10</strain>
    </source>
</reference>
<evidence type="ECO:0000256" key="7">
    <source>
        <dbReference type="ARBA" id="ARBA00023242"/>
    </source>
</evidence>
<evidence type="ECO:0000256" key="1">
    <source>
        <dbReference type="ARBA" id="ARBA00004123"/>
    </source>
</evidence>
<dbReference type="InterPro" id="IPR000717">
    <property type="entry name" value="PCI_dom"/>
</dbReference>
<evidence type="ECO:0000256" key="2">
    <source>
        <dbReference type="ARBA" id="ARBA00004496"/>
    </source>
</evidence>
<dbReference type="AlphaFoldDB" id="A0A0D0D6G5"/>
<accession>A0A0D0D6G5</accession>
<evidence type="ECO:0000256" key="3">
    <source>
        <dbReference type="ARBA" id="ARBA00007084"/>
    </source>
</evidence>
<dbReference type="GO" id="GO:0008180">
    <property type="term" value="C:COP9 signalosome"/>
    <property type="evidence" value="ECO:0007669"/>
    <property type="project" value="UniProtKB-KW"/>
</dbReference>
<dbReference type="PANTHER" id="PTHR10758">
    <property type="entry name" value="26S PROTEASOME NON-ATPASE REGULATORY SUBUNIT 3/COP9 SIGNALOSOME COMPLEX SUBUNIT 3"/>
    <property type="match status" value="1"/>
</dbReference>
<comment type="similarity">
    <text evidence="3">Belongs to the CSN3 family.</text>
</comment>
<sequence>MFTMSQPSLSSQQQQQQQQPVPQPDPNVQQSAPAQAPSTSNEGNISLSNVISAITIAMPPSQLNQHLKNFAPKDVREVVLASLLPDGQDPLAVLDIQANTLGILYIVSARMHTTGAPNLPPQYVNEFCRRFVPEQARFAPDRVTLLAKGLPLLAEAAGSLKLAIQPLFDLLSRYPPSLSHLTTIHPIFLKTCVSTRHFSAALPILAHPITTIDTLISDLHYNDNLVYHYAGGMVYSALKRWSEAQEFFEICACSPGSAAAAIQMEALKKLVLVQLIHEGKTTPPPKYINPVLPRLFKSTPYSLFVNAYPRHRAQLRFIVDGEQQLFAAEKTLGLITQALDRAPRWTIRKLTATYLTLHLSDIAQAVGTESEDEVRSLILGMIESSEISAQLSADGTVYFSDPPVKLEKADVDRVLAHAQEQGALLDKLEKELARSKEYLTKAVKGKEESAWGGTMDEDMGDRTGSSLNWADEIGFA</sequence>
<feature type="domain" description="PCI" evidence="9">
    <location>
        <begin position="322"/>
        <end position="400"/>
    </location>
</feature>
<keyword evidence="12" id="KW-1185">Reference proteome</keyword>
<keyword evidence="7" id="KW-0539">Nucleus</keyword>
<dbReference type="OrthoDB" id="29061at2759"/>
<dbReference type="InParanoid" id="A0A0D0D6G5"/>
<dbReference type="Pfam" id="PF01399">
    <property type="entry name" value="PCI"/>
    <property type="match status" value="1"/>
</dbReference>
<organism evidence="11 12">
    <name type="scientific">Paxillus rubicundulus Ve08.2h10</name>
    <dbReference type="NCBI Taxonomy" id="930991"/>
    <lineage>
        <taxon>Eukaryota</taxon>
        <taxon>Fungi</taxon>
        <taxon>Dikarya</taxon>
        <taxon>Basidiomycota</taxon>
        <taxon>Agaricomycotina</taxon>
        <taxon>Agaricomycetes</taxon>
        <taxon>Agaricomycetidae</taxon>
        <taxon>Boletales</taxon>
        <taxon>Paxilineae</taxon>
        <taxon>Paxillaceae</taxon>
        <taxon>Paxillus</taxon>
    </lineage>
</organism>
<feature type="region of interest" description="Disordered" evidence="8">
    <location>
        <begin position="1"/>
        <end position="43"/>
    </location>
</feature>
<evidence type="ECO:0000259" key="10">
    <source>
        <dbReference type="Pfam" id="PF22788"/>
    </source>
</evidence>
<dbReference type="Pfam" id="PF22788">
    <property type="entry name" value="COP9_hel_rpt"/>
    <property type="match status" value="1"/>
</dbReference>
<evidence type="ECO:0000256" key="4">
    <source>
        <dbReference type="ARBA" id="ARBA00014878"/>
    </source>
</evidence>
<feature type="compositionally biased region" description="Polar residues" evidence="8">
    <location>
        <begin position="32"/>
        <end position="43"/>
    </location>
</feature>
<keyword evidence="5" id="KW-0963">Cytoplasm</keyword>
<dbReference type="InterPro" id="IPR055089">
    <property type="entry name" value="COP9_N"/>
</dbReference>
<feature type="compositionally biased region" description="Low complexity" evidence="8">
    <location>
        <begin position="1"/>
        <end position="31"/>
    </location>
</feature>
<dbReference type="PANTHER" id="PTHR10758:SF1">
    <property type="entry name" value="COP9 SIGNALOSOME COMPLEX SUBUNIT 3"/>
    <property type="match status" value="1"/>
</dbReference>
<evidence type="ECO:0000259" key="9">
    <source>
        <dbReference type="Pfam" id="PF01399"/>
    </source>
</evidence>
<evidence type="ECO:0000313" key="11">
    <source>
        <dbReference type="EMBL" id="KIK92397.1"/>
    </source>
</evidence>
<comment type="subcellular location">
    <subcellularLocation>
        <location evidence="2">Cytoplasm</location>
    </subcellularLocation>
    <subcellularLocation>
        <location evidence="1">Nucleus</location>
    </subcellularLocation>
</comment>
<evidence type="ECO:0000313" key="12">
    <source>
        <dbReference type="Proteomes" id="UP000054538"/>
    </source>
</evidence>
<feature type="domain" description="COP9 signalosome complex subunit 3 N-terminal helical repeats" evidence="10">
    <location>
        <begin position="81"/>
        <end position="291"/>
    </location>
</feature>
<gene>
    <name evidence="11" type="ORF">PAXRUDRAFT_829995</name>
</gene>
<proteinExistence type="inferred from homology"/>
<dbReference type="Proteomes" id="UP000054538">
    <property type="component" value="Unassembled WGS sequence"/>
</dbReference>
<keyword evidence="6" id="KW-0736">Signalosome</keyword>
<dbReference type="InterPro" id="IPR050756">
    <property type="entry name" value="CSN3"/>
</dbReference>
<evidence type="ECO:0000256" key="5">
    <source>
        <dbReference type="ARBA" id="ARBA00022490"/>
    </source>
</evidence>
<dbReference type="GO" id="GO:0006511">
    <property type="term" value="P:ubiquitin-dependent protein catabolic process"/>
    <property type="evidence" value="ECO:0007669"/>
    <property type="project" value="TreeGrafter"/>
</dbReference>